<organism evidence="1 2">
    <name type="scientific">Pocillopora meandrina</name>
    <dbReference type="NCBI Taxonomy" id="46732"/>
    <lineage>
        <taxon>Eukaryota</taxon>
        <taxon>Metazoa</taxon>
        <taxon>Cnidaria</taxon>
        <taxon>Anthozoa</taxon>
        <taxon>Hexacorallia</taxon>
        <taxon>Scleractinia</taxon>
        <taxon>Astrocoeniina</taxon>
        <taxon>Pocilloporidae</taxon>
        <taxon>Pocillopora</taxon>
    </lineage>
</organism>
<evidence type="ECO:0000313" key="1">
    <source>
        <dbReference type="EMBL" id="CAH3045660.1"/>
    </source>
</evidence>
<comment type="caution">
    <text evidence="1">The sequence shown here is derived from an EMBL/GenBank/DDBJ whole genome shotgun (WGS) entry which is preliminary data.</text>
</comment>
<dbReference type="EMBL" id="CALNXJ010000008">
    <property type="protein sequence ID" value="CAH3045660.1"/>
    <property type="molecule type" value="Genomic_DNA"/>
</dbReference>
<protein>
    <submittedName>
        <fullName evidence="1">Uncharacterized protein</fullName>
    </submittedName>
</protein>
<name>A0AAU9W6Q0_9CNID</name>
<dbReference type="AlphaFoldDB" id="A0AAU9W6Q0"/>
<keyword evidence="2" id="KW-1185">Reference proteome</keyword>
<dbReference type="Proteomes" id="UP001159428">
    <property type="component" value="Unassembled WGS sequence"/>
</dbReference>
<proteinExistence type="predicted"/>
<evidence type="ECO:0000313" key="2">
    <source>
        <dbReference type="Proteomes" id="UP001159428"/>
    </source>
</evidence>
<accession>A0AAU9W6Q0</accession>
<gene>
    <name evidence="1" type="ORF">PMEA_00033670</name>
</gene>
<reference evidence="1 2" key="1">
    <citation type="submission" date="2022-05" db="EMBL/GenBank/DDBJ databases">
        <authorList>
            <consortium name="Genoscope - CEA"/>
            <person name="William W."/>
        </authorList>
    </citation>
    <scope>NUCLEOTIDE SEQUENCE [LARGE SCALE GENOMIC DNA]</scope>
</reference>
<sequence>MVYSTINNTAPEYLTSHFVRRCDLTSYNLRENEYKLTVPQPQPRTEFYKRSLSYSGSVVSFLYLNVKVPEGNTVYK</sequence>